<reference evidence="4" key="1">
    <citation type="journal article" date="2019" name="Int. J. Syst. Evol. Microbiol.">
        <title>The Global Catalogue of Microorganisms (GCM) 10K type strain sequencing project: providing services to taxonomists for standard genome sequencing and annotation.</title>
        <authorList>
            <consortium name="The Broad Institute Genomics Platform"/>
            <consortium name="The Broad Institute Genome Sequencing Center for Infectious Disease"/>
            <person name="Wu L."/>
            <person name="Ma J."/>
        </authorList>
    </citation>
    <scope>NUCLEOTIDE SEQUENCE [LARGE SCALE GENOMIC DNA]</scope>
    <source>
        <strain evidence="4">JCM 17137</strain>
    </source>
</reference>
<dbReference type="PANTHER" id="PTHR33178">
    <property type="match status" value="1"/>
</dbReference>
<dbReference type="InterPro" id="IPR044662">
    <property type="entry name" value="HS1/DABB1-like"/>
</dbReference>
<evidence type="ECO:0000256" key="1">
    <source>
        <dbReference type="ARBA" id="ARBA00011738"/>
    </source>
</evidence>
<dbReference type="Proteomes" id="UP001500908">
    <property type="component" value="Unassembled WGS sequence"/>
</dbReference>
<gene>
    <name evidence="3" type="ORF">GCM10022402_17100</name>
</gene>
<dbReference type="InterPro" id="IPR013097">
    <property type="entry name" value="Dabb"/>
</dbReference>
<dbReference type="Gene3D" id="3.30.70.100">
    <property type="match status" value="1"/>
</dbReference>
<evidence type="ECO:0000259" key="2">
    <source>
        <dbReference type="PROSITE" id="PS51502"/>
    </source>
</evidence>
<dbReference type="EMBL" id="BAABDD010000006">
    <property type="protein sequence ID" value="GAA3737728.1"/>
    <property type="molecule type" value="Genomic_DNA"/>
</dbReference>
<dbReference type="Pfam" id="PF07876">
    <property type="entry name" value="Dabb"/>
    <property type="match status" value="1"/>
</dbReference>
<evidence type="ECO:0000313" key="4">
    <source>
        <dbReference type="Proteomes" id="UP001500908"/>
    </source>
</evidence>
<sequence length="98" mass="10945">MLRHIVMLRWSDSTTDDQKGDAAAGFRALPDRIPQIKRLTCGPDLGLAEGGYDFAAVLDFDSAQEWREYQNHPAHRDFVAATLKPMLADRAAIQFDLG</sequence>
<dbReference type="RefSeq" id="WP_344969289.1">
    <property type="nucleotide sequence ID" value="NZ_BAABDD010000006.1"/>
</dbReference>
<name>A0ABP7FJT3_9ACTN</name>
<dbReference type="PANTHER" id="PTHR33178:SF10">
    <property type="entry name" value="STRESS-RESPONSE A_B BARREL DOMAIN-CONTAINING PROTEIN"/>
    <property type="match status" value="1"/>
</dbReference>
<comment type="subunit">
    <text evidence="1">Homodimer.</text>
</comment>
<dbReference type="SMART" id="SM00886">
    <property type="entry name" value="Dabb"/>
    <property type="match status" value="1"/>
</dbReference>
<dbReference type="InterPro" id="IPR011008">
    <property type="entry name" value="Dimeric_a/b-barrel"/>
</dbReference>
<evidence type="ECO:0000313" key="3">
    <source>
        <dbReference type="EMBL" id="GAA3737728.1"/>
    </source>
</evidence>
<protein>
    <submittedName>
        <fullName evidence="3">Dabb family protein</fullName>
    </submittedName>
</protein>
<organism evidence="3 4">
    <name type="scientific">Salinactinospora qingdaonensis</name>
    <dbReference type="NCBI Taxonomy" id="702744"/>
    <lineage>
        <taxon>Bacteria</taxon>
        <taxon>Bacillati</taxon>
        <taxon>Actinomycetota</taxon>
        <taxon>Actinomycetes</taxon>
        <taxon>Streptosporangiales</taxon>
        <taxon>Nocardiopsidaceae</taxon>
        <taxon>Salinactinospora</taxon>
    </lineage>
</organism>
<proteinExistence type="predicted"/>
<dbReference type="PROSITE" id="PS51502">
    <property type="entry name" value="S_R_A_B_BARREL"/>
    <property type="match status" value="1"/>
</dbReference>
<comment type="caution">
    <text evidence="3">The sequence shown here is derived from an EMBL/GenBank/DDBJ whole genome shotgun (WGS) entry which is preliminary data.</text>
</comment>
<accession>A0ABP7FJT3</accession>
<keyword evidence="4" id="KW-1185">Reference proteome</keyword>
<feature type="domain" description="Stress-response A/B barrel" evidence="2">
    <location>
        <begin position="2"/>
        <end position="95"/>
    </location>
</feature>
<dbReference type="SUPFAM" id="SSF54909">
    <property type="entry name" value="Dimeric alpha+beta barrel"/>
    <property type="match status" value="1"/>
</dbReference>